<protein>
    <submittedName>
        <fullName evidence="2">Uncharacterized protein</fullName>
    </submittedName>
</protein>
<gene>
    <name evidence="2" type="ORF">PM10SUCC1_25920</name>
</gene>
<sequence>MLERFEQFRKEKLGSIEFLLFVYTFSAFISTMFAILVRTGILSI</sequence>
<comment type="caution">
    <text evidence="2">The sequence shown here is derived from an EMBL/GenBank/DDBJ whole genome shotgun (WGS) entry which is preliminary data.</text>
</comment>
<dbReference type="EMBL" id="BSDY01000013">
    <property type="protein sequence ID" value="GLI57078.1"/>
    <property type="molecule type" value="Genomic_DNA"/>
</dbReference>
<dbReference type="AlphaFoldDB" id="A0A9W6LNY0"/>
<dbReference type="Proteomes" id="UP001144471">
    <property type="component" value="Unassembled WGS sequence"/>
</dbReference>
<keyword evidence="1" id="KW-1133">Transmembrane helix</keyword>
<evidence type="ECO:0000256" key="1">
    <source>
        <dbReference type="SAM" id="Phobius"/>
    </source>
</evidence>
<evidence type="ECO:0000313" key="2">
    <source>
        <dbReference type="EMBL" id="GLI57078.1"/>
    </source>
</evidence>
<proteinExistence type="predicted"/>
<accession>A0A9W6LNY0</accession>
<dbReference type="RefSeq" id="WP_281836536.1">
    <property type="nucleotide sequence ID" value="NZ_BSDY01000013.1"/>
</dbReference>
<keyword evidence="1" id="KW-0812">Transmembrane</keyword>
<name>A0A9W6LNY0_9FUSO</name>
<evidence type="ECO:0000313" key="3">
    <source>
        <dbReference type="Proteomes" id="UP001144471"/>
    </source>
</evidence>
<feature type="transmembrane region" description="Helical" evidence="1">
    <location>
        <begin position="20"/>
        <end position="41"/>
    </location>
</feature>
<keyword evidence="3" id="KW-1185">Reference proteome</keyword>
<organism evidence="2 3">
    <name type="scientific">Propionigenium maris DSM 9537</name>
    <dbReference type="NCBI Taxonomy" id="1123000"/>
    <lineage>
        <taxon>Bacteria</taxon>
        <taxon>Fusobacteriati</taxon>
        <taxon>Fusobacteriota</taxon>
        <taxon>Fusobacteriia</taxon>
        <taxon>Fusobacteriales</taxon>
        <taxon>Fusobacteriaceae</taxon>
        <taxon>Propionigenium</taxon>
    </lineage>
</organism>
<keyword evidence="1" id="KW-0472">Membrane</keyword>
<reference evidence="2" key="1">
    <citation type="submission" date="2022-12" db="EMBL/GenBank/DDBJ databases">
        <title>Reference genome sequencing for broad-spectrum identification of bacterial and archaeal isolates by mass spectrometry.</title>
        <authorList>
            <person name="Sekiguchi Y."/>
            <person name="Tourlousse D.M."/>
        </authorList>
    </citation>
    <scope>NUCLEOTIDE SEQUENCE</scope>
    <source>
        <strain evidence="2">10succ1</strain>
    </source>
</reference>